<keyword evidence="11" id="KW-1185">Reference proteome</keyword>
<evidence type="ECO:0000256" key="4">
    <source>
        <dbReference type="ARBA" id="ARBA00022960"/>
    </source>
</evidence>
<dbReference type="PANTHER" id="PTHR36699">
    <property type="entry name" value="LD-TRANSPEPTIDASE"/>
    <property type="match status" value="1"/>
</dbReference>
<reference evidence="11" key="1">
    <citation type="submission" date="2017-04" db="EMBL/GenBank/DDBJ databases">
        <authorList>
            <person name="Varghese N."/>
            <person name="Submissions S."/>
        </authorList>
    </citation>
    <scope>NUCLEOTIDE SEQUENCE [LARGE SCALE GENOMIC DNA]</scope>
    <source>
        <strain evidence="11">DSM 12126</strain>
    </source>
</reference>
<evidence type="ECO:0000256" key="5">
    <source>
        <dbReference type="ARBA" id="ARBA00022984"/>
    </source>
</evidence>
<feature type="chain" id="PRO_5013320583" evidence="8">
    <location>
        <begin position="20"/>
        <end position="244"/>
    </location>
</feature>
<feature type="signal peptide" evidence="8">
    <location>
        <begin position="1"/>
        <end position="19"/>
    </location>
</feature>
<dbReference type="STRING" id="151894.SAMN04488524_1324"/>
<evidence type="ECO:0000256" key="2">
    <source>
        <dbReference type="ARBA" id="ARBA00005992"/>
    </source>
</evidence>
<feature type="active site" description="Nucleophile" evidence="7">
    <location>
        <position position="161"/>
    </location>
</feature>
<dbReference type="InterPro" id="IPR005490">
    <property type="entry name" value="LD_TPept_cat_dom"/>
</dbReference>
<evidence type="ECO:0000256" key="6">
    <source>
        <dbReference type="ARBA" id="ARBA00023316"/>
    </source>
</evidence>
<evidence type="ECO:0000256" key="7">
    <source>
        <dbReference type="PROSITE-ProRule" id="PRU01373"/>
    </source>
</evidence>
<accession>A0A1W2ADC1</accession>
<comment type="similarity">
    <text evidence="2">Belongs to the YkuD family.</text>
</comment>
<dbReference type="AlphaFoldDB" id="A0A1W2ADC1"/>
<evidence type="ECO:0000313" key="10">
    <source>
        <dbReference type="EMBL" id="SMC58634.1"/>
    </source>
</evidence>
<dbReference type="PROSITE" id="PS52029">
    <property type="entry name" value="LD_TPASE"/>
    <property type="match status" value="1"/>
</dbReference>
<dbReference type="GO" id="GO:0009252">
    <property type="term" value="P:peptidoglycan biosynthetic process"/>
    <property type="evidence" value="ECO:0007669"/>
    <property type="project" value="UniProtKB-UniPathway"/>
</dbReference>
<dbReference type="UniPathway" id="UPA00219"/>
<keyword evidence="3" id="KW-0808">Transferase</keyword>
<dbReference type="CDD" id="cd16913">
    <property type="entry name" value="YkuD_like"/>
    <property type="match status" value="1"/>
</dbReference>
<dbReference type="GO" id="GO:0008360">
    <property type="term" value="P:regulation of cell shape"/>
    <property type="evidence" value="ECO:0007669"/>
    <property type="project" value="UniProtKB-UniRule"/>
</dbReference>
<sequence>MKFLSKLILLLTMTIPAFAQMGFKTEQLKFDRVRTAYAEKWPGLQKDLQVAGITSTFEMYMAAYKAEGKLELWLKTDRQKTYRLFKSYNFCTHSGTLGPKVKEGDLQTPEGFYHINAFNPMSNFYLSLGINYPNAVDRLRSGKERTGGDIYIHGNCVTVGCIPLTDDKIKEVYVLAVEAKNAGQLKIPVHIFPFKMTNSNLNKQLQRFPQQKGLWTNLQSGYAYFEQHKLLPEVSIKAGQYLFN</sequence>
<evidence type="ECO:0000259" key="9">
    <source>
        <dbReference type="PROSITE" id="PS52029"/>
    </source>
</evidence>
<keyword evidence="4 7" id="KW-0133">Cell shape</keyword>
<evidence type="ECO:0000313" key="11">
    <source>
        <dbReference type="Proteomes" id="UP000192756"/>
    </source>
</evidence>
<name>A0A1W2ADC1_9SPHI</name>
<dbReference type="Proteomes" id="UP000192756">
    <property type="component" value="Unassembled WGS sequence"/>
</dbReference>
<dbReference type="PANTHER" id="PTHR36699:SF1">
    <property type="entry name" value="L,D-TRANSPEPTIDASE YAFK-RELATED"/>
    <property type="match status" value="1"/>
</dbReference>
<dbReference type="EMBL" id="FWXT01000001">
    <property type="protein sequence ID" value="SMC58634.1"/>
    <property type="molecule type" value="Genomic_DNA"/>
</dbReference>
<feature type="domain" description="L,D-TPase catalytic" evidence="9">
    <location>
        <begin position="59"/>
        <end position="192"/>
    </location>
</feature>
<protein>
    <submittedName>
        <fullName evidence="10">L,D-transpeptidase catalytic domain</fullName>
    </submittedName>
</protein>
<proteinExistence type="inferred from homology"/>
<comment type="pathway">
    <text evidence="1 7">Cell wall biogenesis; peptidoglycan biosynthesis.</text>
</comment>
<gene>
    <name evidence="10" type="ORF">SAMN04488524_1324</name>
</gene>
<keyword evidence="8" id="KW-0732">Signal</keyword>
<keyword evidence="5 7" id="KW-0573">Peptidoglycan synthesis</keyword>
<dbReference type="RefSeq" id="WP_084237573.1">
    <property type="nucleotide sequence ID" value="NZ_FWXT01000001.1"/>
</dbReference>
<evidence type="ECO:0000256" key="3">
    <source>
        <dbReference type="ARBA" id="ARBA00022679"/>
    </source>
</evidence>
<dbReference type="GO" id="GO:0016740">
    <property type="term" value="F:transferase activity"/>
    <property type="evidence" value="ECO:0007669"/>
    <property type="project" value="UniProtKB-KW"/>
</dbReference>
<evidence type="ECO:0000256" key="1">
    <source>
        <dbReference type="ARBA" id="ARBA00004752"/>
    </source>
</evidence>
<organism evidence="10 11">
    <name type="scientific">Pedobacter africanus</name>
    <dbReference type="NCBI Taxonomy" id="151894"/>
    <lineage>
        <taxon>Bacteria</taxon>
        <taxon>Pseudomonadati</taxon>
        <taxon>Bacteroidota</taxon>
        <taxon>Sphingobacteriia</taxon>
        <taxon>Sphingobacteriales</taxon>
        <taxon>Sphingobacteriaceae</taxon>
        <taxon>Pedobacter</taxon>
    </lineage>
</organism>
<dbReference type="GO" id="GO:0004180">
    <property type="term" value="F:carboxypeptidase activity"/>
    <property type="evidence" value="ECO:0007669"/>
    <property type="project" value="UniProtKB-ARBA"/>
</dbReference>
<feature type="active site" description="Proton donor/acceptor" evidence="7">
    <location>
        <position position="153"/>
    </location>
</feature>
<evidence type="ECO:0000256" key="8">
    <source>
        <dbReference type="SAM" id="SignalP"/>
    </source>
</evidence>
<keyword evidence="6 7" id="KW-0961">Cell wall biogenesis/degradation</keyword>
<dbReference type="SUPFAM" id="SSF141523">
    <property type="entry name" value="L,D-transpeptidase catalytic domain-like"/>
    <property type="match status" value="1"/>
</dbReference>
<dbReference type="GO" id="GO:0071555">
    <property type="term" value="P:cell wall organization"/>
    <property type="evidence" value="ECO:0007669"/>
    <property type="project" value="UniProtKB-UniRule"/>
</dbReference>
<dbReference type="OrthoDB" id="9809748at2"/>
<dbReference type="Pfam" id="PF03734">
    <property type="entry name" value="YkuD"/>
    <property type="match status" value="1"/>
</dbReference>
<dbReference type="InterPro" id="IPR038063">
    <property type="entry name" value="Transpep_catalytic_dom"/>
</dbReference>